<dbReference type="Proteomes" id="UP000198728">
    <property type="component" value="Unassembled WGS sequence"/>
</dbReference>
<keyword evidence="1" id="KW-0808">Transferase</keyword>
<accession>A0A1I1HSI8</accession>
<dbReference type="PANTHER" id="PTHR48228">
    <property type="entry name" value="SUCCINYL-COA--D-CITRAMALATE COA-TRANSFERASE"/>
    <property type="match status" value="1"/>
</dbReference>
<dbReference type="AlphaFoldDB" id="A0A1I1HSI8"/>
<evidence type="ECO:0000313" key="1">
    <source>
        <dbReference type="EMBL" id="SFC26884.1"/>
    </source>
</evidence>
<dbReference type="InterPro" id="IPR050509">
    <property type="entry name" value="CoA-transferase_III"/>
</dbReference>
<dbReference type="InterPro" id="IPR003673">
    <property type="entry name" value="CoA-Trfase_fam_III"/>
</dbReference>
<name>A0A1I1HSI8_9RHOB</name>
<dbReference type="STRING" id="441112.SAMN04488094_103268"/>
<dbReference type="InterPro" id="IPR023606">
    <property type="entry name" value="CoA-Trfase_III_dom_1_sf"/>
</dbReference>
<dbReference type="PANTHER" id="PTHR48228:SF2">
    <property type="entry name" value="E-CINNAMOYL-COA:R-PHENYLLACTATE COA TRANSFERASE LARGE SUBUNIT"/>
    <property type="match status" value="1"/>
</dbReference>
<dbReference type="EMBL" id="FOLG01000003">
    <property type="protein sequence ID" value="SFC26884.1"/>
    <property type="molecule type" value="Genomic_DNA"/>
</dbReference>
<keyword evidence="2" id="KW-1185">Reference proteome</keyword>
<dbReference type="InterPro" id="IPR044855">
    <property type="entry name" value="CoA-Trfase_III_dom3_sf"/>
</dbReference>
<dbReference type="RefSeq" id="WP_093360235.1">
    <property type="nucleotide sequence ID" value="NZ_FOLG01000003.1"/>
</dbReference>
<sequence length="401" mass="42332">MIPEALPFAGLRVVDCGSFIASPATAALMGDLGADVIKIEPPGQGDPLRRMHLHPDLAGSDSAYPWDLISRNKRSLALDLKAPEALEILLRLTDDSDVFVTNFPPRVRERLGIGHDVLSSRNPGLIYAAFTGHGEDGPDRDKPGFDSTAFWSRSGLMRLTGPAEADPPRFPPGAGDQIGALSLFGAISAALYRRERTGQGGMATASLMGTGYWVNAVSIQGALAGAGSRPRPARTDMPNACFNSYRCRDGRWLVLTLANGEARGWPRLVAAIERTDLLDDPRFATPEARASNAGMLIAEFDAAFATRDRADWEARLGAVQVVTGSVQDAAEATQDVQAEVAGLMPEAAAGRTVATPIGLDGAAPVYRAAPREVGIDGDAILDALGVDAKTRARLRAAGQLG</sequence>
<protein>
    <submittedName>
        <fullName evidence="1">Crotonobetainyl-CoA:carnitine CoA-transferase CaiB</fullName>
    </submittedName>
</protein>
<dbReference type="Gene3D" id="3.30.1540.10">
    <property type="entry name" value="formyl-coa transferase, domain 3"/>
    <property type="match status" value="1"/>
</dbReference>
<gene>
    <name evidence="1" type="ORF">SAMN04488094_103268</name>
</gene>
<dbReference type="Pfam" id="PF02515">
    <property type="entry name" value="CoA_transf_3"/>
    <property type="match status" value="1"/>
</dbReference>
<dbReference type="Gene3D" id="3.40.50.10540">
    <property type="entry name" value="Crotonobetainyl-coa:carnitine coa-transferase, domain 1"/>
    <property type="match status" value="1"/>
</dbReference>
<dbReference type="SUPFAM" id="SSF89796">
    <property type="entry name" value="CoA-transferase family III (CaiB/BaiF)"/>
    <property type="match status" value="1"/>
</dbReference>
<evidence type="ECO:0000313" key="2">
    <source>
        <dbReference type="Proteomes" id="UP000198728"/>
    </source>
</evidence>
<organism evidence="1 2">
    <name type="scientific">Tropicimonas isoalkanivorans</name>
    <dbReference type="NCBI Taxonomy" id="441112"/>
    <lineage>
        <taxon>Bacteria</taxon>
        <taxon>Pseudomonadati</taxon>
        <taxon>Pseudomonadota</taxon>
        <taxon>Alphaproteobacteria</taxon>
        <taxon>Rhodobacterales</taxon>
        <taxon>Roseobacteraceae</taxon>
        <taxon>Tropicimonas</taxon>
    </lineage>
</organism>
<reference evidence="1 2" key="1">
    <citation type="submission" date="2016-10" db="EMBL/GenBank/DDBJ databases">
        <authorList>
            <person name="de Groot N.N."/>
        </authorList>
    </citation>
    <scope>NUCLEOTIDE SEQUENCE [LARGE SCALE GENOMIC DNA]</scope>
    <source>
        <strain evidence="1 2">DSM 19548</strain>
    </source>
</reference>
<dbReference type="GO" id="GO:0016740">
    <property type="term" value="F:transferase activity"/>
    <property type="evidence" value="ECO:0007669"/>
    <property type="project" value="UniProtKB-KW"/>
</dbReference>
<proteinExistence type="predicted"/>
<dbReference type="OrthoDB" id="7208981at2"/>